<reference evidence="2" key="1">
    <citation type="submission" date="2023-03" db="EMBL/GenBank/DDBJ databases">
        <title>Massive genome expansion in bonnet fungi (Mycena s.s.) driven by repeated elements and novel gene families across ecological guilds.</title>
        <authorList>
            <consortium name="Lawrence Berkeley National Laboratory"/>
            <person name="Harder C.B."/>
            <person name="Miyauchi S."/>
            <person name="Viragh M."/>
            <person name="Kuo A."/>
            <person name="Thoen E."/>
            <person name="Andreopoulos B."/>
            <person name="Lu D."/>
            <person name="Skrede I."/>
            <person name="Drula E."/>
            <person name="Henrissat B."/>
            <person name="Morin E."/>
            <person name="Kohler A."/>
            <person name="Barry K."/>
            <person name="LaButti K."/>
            <person name="Morin E."/>
            <person name="Salamov A."/>
            <person name="Lipzen A."/>
            <person name="Mereny Z."/>
            <person name="Hegedus B."/>
            <person name="Baldrian P."/>
            <person name="Stursova M."/>
            <person name="Weitz H."/>
            <person name="Taylor A."/>
            <person name="Grigoriev I.V."/>
            <person name="Nagy L.G."/>
            <person name="Martin F."/>
            <person name="Kauserud H."/>
        </authorList>
    </citation>
    <scope>NUCLEOTIDE SEQUENCE</scope>
    <source>
        <strain evidence="2">9144</strain>
    </source>
</reference>
<organism evidence="2 3">
    <name type="scientific">Mycena pura</name>
    <dbReference type="NCBI Taxonomy" id="153505"/>
    <lineage>
        <taxon>Eukaryota</taxon>
        <taxon>Fungi</taxon>
        <taxon>Dikarya</taxon>
        <taxon>Basidiomycota</taxon>
        <taxon>Agaricomycotina</taxon>
        <taxon>Agaricomycetes</taxon>
        <taxon>Agaricomycetidae</taxon>
        <taxon>Agaricales</taxon>
        <taxon>Marasmiineae</taxon>
        <taxon>Mycenaceae</taxon>
        <taxon>Mycena</taxon>
    </lineage>
</organism>
<dbReference type="EMBL" id="JARJCW010000007">
    <property type="protein sequence ID" value="KAJ7222439.1"/>
    <property type="molecule type" value="Genomic_DNA"/>
</dbReference>
<dbReference type="AlphaFoldDB" id="A0AAD6YL77"/>
<feature type="region of interest" description="Disordered" evidence="1">
    <location>
        <begin position="1"/>
        <end position="29"/>
    </location>
</feature>
<evidence type="ECO:0000256" key="1">
    <source>
        <dbReference type="SAM" id="MobiDB-lite"/>
    </source>
</evidence>
<name>A0AAD6YL77_9AGAR</name>
<sequence length="260" mass="28397">MSSCPRLSLAPGLNSRSPDTAAASPSDNGRGLNLERLEVLRRRVCACRQVDDRGGGGYGGERRQGHGGEAKGAVRMFAPVFLGAFELVNAPTRDGRFQVGGFDLDSQRKRSIPQMARCGSLNQELHNFFVRASDGTFVLRALEKPAKFVSKKLDKIFSLADSTMTTVFFYCKLDQSGGSKKVPSAPLPAWLDARERPPASQAPWHKTTSPCPTLPTAQLIKRPLEAKLKLKVLCITHISHECYVCLTVIHDARLAASGQY</sequence>
<gene>
    <name evidence="2" type="ORF">GGX14DRAFT_388246</name>
</gene>
<comment type="caution">
    <text evidence="2">The sequence shown here is derived from an EMBL/GenBank/DDBJ whole genome shotgun (WGS) entry which is preliminary data.</text>
</comment>
<evidence type="ECO:0000313" key="3">
    <source>
        <dbReference type="Proteomes" id="UP001219525"/>
    </source>
</evidence>
<evidence type="ECO:0000313" key="2">
    <source>
        <dbReference type="EMBL" id="KAJ7222439.1"/>
    </source>
</evidence>
<keyword evidence="3" id="KW-1185">Reference proteome</keyword>
<proteinExistence type="predicted"/>
<protein>
    <submittedName>
        <fullName evidence="2">Uncharacterized protein</fullName>
    </submittedName>
</protein>
<feature type="compositionally biased region" description="Polar residues" evidence="1">
    <location>
        <begin position="14"/>
        <end position="27"/>
    </location>
</feature>
<dbReference type="Proteomes" id="UP001219525">
    <property type="component" value="Unassembled WGS sequence"/>
</dbReference>
<accession>A0AAD6YL77</accession>